<dbReference type="EC" id="2.7.13.3" evidence="2"/>
<dbReference type="InterPro" id="IPR000014">
    <property type="entry name" value="PAS"/>
</dbReference>
<dbReference type="Pfam" id="PF13426">
    <property type="entry name" value="PAS_9"/>
    <property type="match status" value="1"/>
</dbReference>
<proteinExistence type="predicted"/>
<dbReference type="InterPro" id="IPR050351">
    <property type="entry name" value="BphY/WalK/GraS-like"/>
</dbReference>
<keyword evidence="4" id="KW-0418">Kinase</keyword>
<evidence type="ECO:0000256" key="3">
    <source>
        <dbReference type="ARBA" id="ARBA00022679"/>
    </source>
</evidence>
<dbReference type="EMBL" id="BMPP01000013">
    <property type="protein sequence ID" value="GGK33787.1"/>
    <property type="molecule type" value="Genomic_DNA"/>
</dbReference>
<dbReference type="PROSITE" id="PS50112">
    <property type="entry name" value="PAS"/>
    <property type="match status" value="1"/>
</dbReference>
<dbReference type="RefSeq" id="WP_189010211.1">
    <property type="nucleotide sequence ID" value="NZ_BMPP01000013.1"/>
</dbReference>
<reference evidence="10" key="1">
    <citation type="journal article" date="2019" name="Int. J. Syst. Evol. Microbiol.">
        <title>The Global Catalogue of Microorganisms (GCM) 10K type strain sequencing project: providing services to taxonomists for standard genome sequencing and annotation.</title>
        <authorList>
            <consortium name="The Broad Institute Genomics Platform"/>
            <consortium name="The Broad Institute Genome Sequencing Center for Infectious Disease"/>
            <person name="Wu L."/>
            <person name="Ma J."/>
        </authorList>
    </citation>
    <scope>NUCLEOTIDE SEQUENCE [LARGE SCALE GENOMIC DNA]</scope>
    <source>
        <strain evidence="10">JCM 30331</strain>
    </source>
</reference>
<feature type="coiled-coil region" evidence="6">
    <location>
        <begin position="155"/>
        <end position="182"/>
    </location>
</feature>
<keyword evidence="5" id="KW-0472">Membrane</keyword>
<organism evidence="9 10">
    <name type="scientific">Deinococcus malanensis</name>
    <dbReference type="NCBI Taxonomy" id="1706855"/>
    <lineage>
        <taxon>Bacteria</taxon>
        <taxon>Thermotogati</taxon>
        <taxon>Deinococcota</taxon>
        <taxon>Deinococci</taxon>
        <taxon>Deinococcales</taxon>
        <taxon>Deinococcaceae</taxon>
        <taxon>Deinococcus</taxon>
    </lineage>
</organism>
<evidence type="ECO:0000256" key="4">
    <source>
        <dbReference type="ARBA" id="ARBA00022777"/>
    </source>
</evidence>
<protein>
    <recommendedName>
        <fullName evidence="2">histidine kinase</fullName>
        <ecNumber evidence="2">2.7.13.3</ecNumber>
    </recommendedName>
</protein>
<evidence type="ECO:0000256" key="1">
    <source>
        <dbReference type="ARBA" id="ARBA00000085"/>
    </source>
</evidence>
<dbReference type="SMART" id="SM00387">
    <property type="entry name" value="HATPase_c"/>
    <property type="match status" value="1"/>
</dbReference>
<evidence type="ECO:0000259" key="8">
    <source>
        <dbReference type="PROSITE" id="PS50112"/>
    </source>
</evidence>
<dbReference type="InterPro" id="IPR004358">
    <property type="entry name" value="Sig_transdc_His_kin-like_C"/>
</dbReference>
<keyword evidence="6" id="KW-0175">Coiled coil</keyword>
<dbReference type="Proteomes" id="UP000647587">
    <property type="component" value="Unassembled WGS sequence"/>
</dbReference>
<dbReference type="CDD" id="cd00130">
    <property type="entry name" value="PAS"/>
    <property type="match status" value="1"/>
</dbReference>
<dbReference type="PANTHER" id="PTHR42878">
    <property type="entry name" value="TWO-COMPONENT HISTIDINE KINASE"/>
    <property type="match status" value="1"/>
</dbReference>
<dbReference type="PROSITE" id="PS50109">
    <property type="entry name" value="HIS_KIN"/>
    <property type="match status" value="1"/>
</dbReference>
<gene>
    <name evidence="9" type="ORF">GCM10008955_29800</name>
</gene>
<feature type="domain" description="Histidine kinase" evidence="7">
    <location>
        <begin position="182"/>
        <end position="395"/>
    </location>
</feature>
<dbReference type="PRINTS" id="PR00344">
    <property type="entry name" value="BCTRLSENSOR"/>
</dbReference>
<dbReference type="SUPFAM" id="SSF55874">
    <property type="entry name" value="ATPase domain of HSP90 chaperone/DNA topoisomerase II/histidine kinase"/>
    <property type="match status" value="1"/>
</dbReference>
<evidence type="ECO:0000259" key="7">
    <source>
        <dbReference type="PROSITE" id="PS50109"/>
    </source>
</evidence>
<dbReference type="SMART" id="SM00091">
    <property type="entry name" value="PAS"/>
    <property type="match status" value="1"/>
</dbReference>
<keyword evidence="10" id="KW-1185">Reference proteome</keyword>
<keyword evidence="3" id="KW-0808">Transferase</keyword>
<dbReference type="Gene3D" id="3.30.450.20">
    <property type="entry name" value="PAS domain"/>
    <property type="match status" value="1"/>
</dbReference>
<dbReference type="InterPro" id="IPR035965">
    <property type="entry name" value="PAS-like_dom_sf"/>
</dbReference>
<dbReference type="InterPro" id="IPR036890">
    <property type="entry name" value="HATPase_C_sf"/>
</dbReference>
<sequence>MAEQEIPAETRVAALQKRIEDLEAEAQTSPQRGRTLFTEAPAPYLLLNSQGRIQDVNLAGTRLLGRNREVLLGRRLSQFLASASQGSFDLLCAQALQHGLSLRGEAQLLHADGAPLDVVLDLDAEKVNGEFRCFRLVVTDITSYKQAHSSLLDEGDAYQRQLQAHTTRIRELNQELEQIVTVFIQQLHLPVARAMNFLGLTQRALGNQPDEVSQPLLNTERAIQQVIALMASMERFMQMRSMRVRLRPVDLNTVLREVRKNVRPVIADRNVQISSDLLPTVQGDPRALYVILDEYVANALKFTKERDVAHIHVRVQETDSEYQIGVEDNGTGFNMRQRDRLFQLFGRLHSSRVYEGTGIGLVTVRRSCMRFGGRVWAEGKVGQGATFWFAWPKEPSVQD</sequence>
<evidence type="ECO:0000313" key="9">
    <source>
        <dbReference type="EMBL" id="GGK33787.1"/>
    </source>
</evidence>
<evidence type="ECO:0000256" key="6">
    <source>
        <dbReference type="SAM" id="Coils"/>
    </source>
</evidence>
<evidence type="ECO:0000256" key="2">
    <source>
        <dbReference type="ARBA" id="ARBA00012438"/>
    </source>
</evidence>
<dbReference type="InterPro" id="IPR003594">
    <property type="entry name" value="HATPase_dom"/>
</dbReference>
<name>A0ABQ2EYT1_9DEIO</name>
<dbReference type="InterPro" id="IPR005467">
    <property type="entry name" value="His_kinase_dom"/>
</dbReference>
<feature type="domain" description="PAS" evidence="8">
    <location>
        <begin position="29"/>
        <end position="99"/>
    </location>
</feature>
<dbReference type="PANTHER" id="PTHR42878:SF15">
    <property type="entry name" value="BACTERIOPHYTOCHROME"/>
    <property type="match status" value="1"/>
</dbReference>
<comment type="catalytic activity">
    <reaction evidence="1">
        <text>ATP + protein L-histidine = ADP + protein N-phospho-L-histidine.</text>
        <dbReference type="EC" id="2.7.13.3"/>
    </reaction>
</comment>
<accession>A0ABQ2EYT1</accession>
<comment type="caution">
    <text evidence="9">The sequence shown here is derived from an EMBL/GenBank/DDBJ whole genome shotgun (WGS) entry which is preliminary data.</text>
</comment>
<dbReference type="Pfam" id="PF02518">
    <property type="entry name" value="HATPase_c"/>
    <property type="match status" value="1"/>
</dbReference>
<dbReference type="Gene3D" id="3.30.565.10">
    <property type="entry name" value="Histidine kinase-like ATPase, C-terminal domain"/>
    <property type="match status" value="1"/>
</dbReference>
<evidence type="ECO:0000313" key="10">
    <source>
        <dbReference type="Proteomes" id="UP000647587"/>
    </source>
</evidence>
<evidence type="ECO:0000256" key="5">
    <source>
        <dbReference type="ARBA" id="ARBA00023136"/>
    </source>
</evidence>
<dbReference type="SUPFAM" id="SSF55785">
    <property type="entry name" value="PYP-like sensor domain (PAS domain)"/>
    <property type="match status" value="1"/>
</dbReference>
<dbReference type="NCBIfam" id="TIGR00229">
    <property type="entry name" value="sensory_box"/>
    <property type="match status" value="1"/>
</dbReference>